<evidence type="ECO:0000313" key="2">
    <source>
        <dbReference type="Proteomes" id="UP001596378"/>
    </source>
</evidence>
<proteinExistence type="predicted"/>
<organism evidence="1 2">
    <name type="scientific">Cohnella cellulosilytica</name>
    <dbReference type="NCBI Taxonomy" id="986710"/>
    <lineage>
        <taxon>Bacteria</taxon>
        <taxon>Bacillati</taxon>
        <taxon>Bacillota</taxon>
        <taxon>Bacilli</taxon>
        <taxon>Bacillales</taxon>
        <taxon>Paenibacillaceae</taxon>
        <taxon>Cohnella</taxon>
    </lineage>
</organism>
<dbReference type="RefSeq" id="WP_378052987.1">
    <property type="nucleotide sequence ID" value="NZ_JBHMDN010000069.1"/>
</dbReference>
<gene>
    <name evidence="1" type="ORF">ACFQMJ_18875</name>
</gene>
<accession>A0ABW2FF97</accession>
<dbReference type="EMBL" id="JBHTAI010000011">
    <property type="protein sequence ID" value="MFC7150600.1"/>
    <property type="molecule type" value="Genomic_DNA"/>
</dbReference>
<evidence type="ECO:0000313" key="1">
    <source>
        <dbReference type="EMBL" id="MFC7150600.1"/>
    </source>
</evidence>
<protein>
    <submittedName>
        <fullName evidence="1">Uncharacterized protein</fullName>
    </submittedName>
</protein>
<sequence length="126" mass="14581">MSDIEKGLGNKRLNTHMRKMLISTLDTDTIAKAIAHFAFRNGPIEDIHADRDKNVTDQDMKVLNKFVHNRLAYVFELIIQERWAEFALVVESQKFYGSEWDKSEPDDGGTKELIRWQLEVATGKED</sequence>
<keyword evidence="2" id="KW-1185">Reference proteome</keyword>
<dbReference type="Proteomes" id="UP001596378">
    <property type="component" value="Unassembled WGS sequence"/>
</dbReference>
<name>A0ABW2FF97_9BACL</name>
<comment type="caution">
    <text evidence="1">The sequence shown here is derived from an EMBL/GenBank/DDBJ whole genome shotgun (WGS) entry which is preliminary data.</text>
</comment>
<reference evidence="2" key="1">
    <citation type="journal article" date="2019" name="Int. J. Syst. Evol. Microbiol.">
        <title>The Global Catalogue of Microorganisms (GCM) 10K type strain sequencing project: providing services to taxonomists for standard genome sequencing and annotation.</title>
        <authorList>
            <consortium name="The Broad Institute Genomics Platform"/>
            <consortium name="The Broad Institute Genome Sequencing Center for Infectious Disease"/>
            <person name="Wu L."/>
            <person name="Ma J."/>
        </authorList>
    </citation>
    <scope>NUCLEOTIDE SEQUENCE [LARGE SCALE GENOMIC DNA]</scope>
    <source>
        <strain evidence="2">KCTC 12907</strain>
    </source>
</reference>